<dbReference type="Proteomes" id="UP000269493">
    <property type="component" value="Unassembled WGS sequence"/>
</dbReference>
<comment type="similarity">
    <text evidence="1">Belongs to the cytidine and deoxycytidylate deaminase family.</text>
</comment>
<dbReference type="InterPro" id="IPR002125">
    <property type="entry name" value="CMP_dCMP_dom"/>
</dbReference>
<dbReference type="GO" id="GO:0006152">
    <property type="term" value="P:purine nucleoside catabolic process"/>
    <property type="evidence" value="ECO:0007669"/>
    <property type="project" value="TreeGrafter"/>
</dbReference>
<gene>
    <name evidence="6" type="ORF">BC742_0852</name>
</gene>
<protein>
    <submittedName>
        <fullName evidence="6">tRNA(Arg) A34 adenosine deaminase TadA</fullName>
    </submittedName>
</protein>
<dbReference type="FunFam" id="3.40.140.10:FF:000011">
    <property type="entry name" value="tRNA-specific adenosine deaminase"/>
    <property type="match status" value="1"/>
</dbReference>
<name>A0A495WGL6_9BACT</name>
<dbReference type="Gene3D" id="3.40.140.10">
    <property type="entry name" value="Cytidine Deaminase, domain 2"/>
    <property type="match status" value="1"/>
</dbReference>
<dbReference type="PANTHER" id="PTHR11079:SF161">
    <property type="entry name" value="CMP_DCMP-TYPE DEAMINASE DOMAIN-CONTAINING PROTEIN"/>
    <property type="match status" value="1"/>
</dbReference>
<evidence type="ECO:0000256" key="1">
    <source>
        <dbReference type="ARBA" id="ARBA00006576"/>
    </source>
</evidence>
<evidence type="ECO:0000256" key="2">
    <source>
        <dbReference type="ARBA" id="ARBA00022723"/>
    </source>
</evidence>
<dbReference type="GO" id="GO:0008270">
    <property type="term" value="F:zinc ion binding"/>
    <property type="evidence" value="ECO:0007669"/>
    <property type="project" value="InterPro"/>
</dbReference>
<organism evidence="6 7">
    <name type="scientific">Coprobacter fastidiosus NSB1 = JCM 33896</name>
    <dbReference type="NCBI Taxonomy" id="1349822"/>
    <lineage>
        <taxon>Bacteria</taxon>
        <taxon>Pseudomonadati</taxon>
        <taxon>Bacteroidota</taxon>
        <taxon>Bacteroidia</taxon>
        <taxon>Bacteroidales</taxon>
        <taxon>Barnesiellaceae</taxon>
        <taxon>Coprobacter</taxon>
    </lineage>
</organism>
<proteinExistence type="inferred from homology"/>
<dbReference type="SUPFAM" id="SSF53927">
    <property type="entry name" value="Cytidine deaminase-like"/>
    <property type="match status" value="1"/>
</dbReference>
<accession>A0A495WGL6</accession>
<dbReference type="InterPro" id="IPR016193">
    <property type="entry name" value="Cytidine_deaminase-like"/>
</dbReference>
<evidence type="ECO:0000313" key="6">
    <source>
        <dbReference type="EMBL" id="RKT59925.1"/>
    </source>
</evidence>
<dbReference type="InterPro" id="IPR016192">
    <property type="entry name" value="APOBEC/CMP_deaminase_Zn-bd"/>
</dbReference>
<evidence type="ECO:0000313" key="7">
    <source>
        <dbReference type="Proteomes" id="UP000269493"/>
    </source>
</evidence>
<evidence type="ECO:0000259" key="5">
    <source>
        <dbReference type="PROSITE" id="PS51747"/>
    </source>
</evidence>
<dbReference type="PROSITE" id="PS51747">
    <property type="entry name" value="CYT_DCMP_DEAMINASES_2"/>
    <property type="match status" value="1"/>
</dbReference>
<comment type="caution">
    <text evidence="6">The sequence shown here is derived from an EMBL/GenBank/DDBJ whole genome shotgun (WGS) entry which is preliminary data.</text>
</comment>
<dbReference type="PROSITE" id="PS51257">
    <property type="entry name" value="PROKAR_LIPOPROTEIN"/>
    <property type="match status" value="1"/>
</dbReference>
<keyword evidence="3" id="KW-0378">Hydrolase</keyword>
<dbReference type="PROSITE" id="PS00903">
    <property type="entry name" value="CYT_DCMP_DEAMINASES_1"/>
    <property type="match status" value="1"/>
</dbReference>
<dbReference type="GO" id="GO:0047974">
    <property type="term" value="F:guanosine deaminase activity"/>
    <property type="evidence" value="ECO:0007669"/>
    <property type="project" value="TreeGrafter"/>
</dbReference>
<reference evidence="6 7" key="1">
    <citation type="submission" date="2018-10" db="EMBL/GenBank/DDBJ databases">
        <title>Genomic Encyclopedia of Archaeal and Bacterial Type Strains, Phase II (KMG-II): from individual species to whole genera.</title>
        <authorList>
            <person name="Goeker M."/>
        </authorList>
    </citation>
    <scope>NUCLEOTIDE SEQUENCE [LARGE SCALE GENOMIC DNA]</scope>
    <source>
        <strain evidence="6 7">NSB1</strain>
    </source>
</reference>
<evidence type="ECO:0000256" key="3">
    <source>
        <dbReference type="ARBA" id="ARBA00022801"/>
    </source>
</evidence>
<dbReference type="CDD" id="cd01285">
    <property type="entry name" value="nucleoside_deaminase"/>
    <property type="match status" value="1"/>
</dbReference>
<keyword evidence="7" id="KW-1185">Reference proteome</keyword>
<dbReference type="PANTHER" id="PTHR11079">
    <property type="entry name" value="CYTOSINE DEAMINASE FAMILY MEMBER"/>
    <property type="match status" value="1"/>
</dbReference>
<evidence type="ECO:0000256" key="4">
    <source>
        <dbReference type="ARBA" id="ARBA00022833"/>
    </source>
</evidence>
<dbReference type="AlphaFoldDB" id="A0A495WGL6"/>
<sequence length="189" mass="20999">MKRNDIFVKALCSLLVICGLFLSGCKQNNKDHNMATKDDFMREAIALSIENVKNGGGPFGAVIVKDGEIIARGVNRVTASNDPTAHAEVSAIREAAGKLGRFNLSGCEIYTSCEPCPMCLGAIYWARLDKMYYANTKTDAKDIGFDDSFIYDELELKPADRKLPSETLLRNEAIKAFEMWNIKADKIEY</sequence>
<dbReference type="EMBL" id="RBXN01000002">
    <property type="protein sequence ID" value="RKT59925.1"/>
    <property type="molecule type" value="Genomic_DNA"/>
</dbReference>
<keyword evidence="2" id="KW-0479">Metal-binding</keyword>
<dbReference type="Pfam" id="PF00383">
    <property type="entry name" value="dCMP_cyt_deam_1"/>
    <property type="match status" value="1"/>
</dbReference>
<feature type="domain" description="CMP/dCMP-type deaminase" evidence="5">
    <location>
        <begin position="35"/>
        <end position="163"/>
    </location>
</feature>
<keyword evidence="4" id="KW-0862">Zinc</keyword>